<accession>A0ABD0RS09</accession>
<evidence type="ECO:0000313" key="11">
    <source>
        <dbReference type="EMBL" id="KAL0201126.1"/>
    </source>
</evidence>
<evidence type="ECO:0000259" key="9">
    <source>
        <dbReference type="PROSITE" id="PS50200"/>
    </source>
</evidence>
<evidence type="ECO:0000259" key="10">
    <source>
        <dbReference type="PROSITE" id="PS51456"/>
    </source>
</evidence>
<dbReference type="EMBL" id="JAMKFB020000002">
    <property type="protein sequence ID" value="KAL0201126.1"/>
    <property type="molecule type" value="Genomic_DNA"/>
</dbReference>
<feature type="binding site" evidence="8">
    <location>
        <begin position="235"/>
        <end position="242"/>
    </location>
    <ligand>
        <name>ATP</name>
        <dbReference type="ChEBI" id="CHEBI:30616"/>
    </ligand>
</feature>
<comment type="caution">
    <text evidence="11">The sequence shown here is derived from an EMBL/GenBank/DDBJ whole genome shotgun (WGS) entry which is preliminary data.</text>
</comment>
<gene>
    <name evidence="11" type="ORF">M9458_004313</name>
</gene>
<feature type="non-terminal residue" evidence="11">
    <location>
        <position position="276"/>
    </location>
</feature>
<dbReference type="SUPFAM" id="SSF52540">
    <property type="entry name" value="P-loop containing nucleoside triphosphate hydrolases"/>
    <property type="match status" value="1"/>
</dbReference>
<feature type="domain" description="Ras-associating" evidence="9">
    <location>
        <begin position="14"/>
        <end position="110"/>
    </location>
</feature>
<sequence>MNGKATSCQDEMVYTLQIYPRFAIKPGESCILRVPKAATAASVIKTALATLGLDASKSYVLVEVQEYGGEEWVLQASDQPVQRVLLWPRKAQDKHPQSDGYFFALQEGSYDGSIQYDVMTSVRQEKVAQALVNRGFVTRKPQEYDDLCNLPELTEESILGTLRHRFHTQKIYTFASNILIAVNPFKFLPIYNPRYVKMYENHTLGKLEPHVFAIADAAFHTMLNKRVNQCIVISGESGSGKTQSTNFLIHCLTALSQKGYTSGVERTILGAGPVLE</sequence>
<dbReference type="InterPro" id="IPR027417">
    <property type="entry name" value="P-loop_NTPase"/>
</dbReference>
<dbReference type="InterPro" id="IPR036961">
    <property type="entry name" value="Kinesin_motor_dom_sf"/>
</dbReference>
<dbReference type="GO" id="GO:0016459">
    <property type="term" value="C:myosin complex"/>
    <property type="evidence" value="ECO:0007669"/>
    <property type="project" value="UniProtKB-KW"/>
</dbReference>
<evidence type="ECO:0000256" key="3">
    <source>
        <dbReference type="ARBA" id="ARBA00022741"/>
    </source>
</evidence>
<keyword evidence="8" id="KW-0009">Actin-binding</keyword>
<dbReference type="SMART" id="SM00242">
    <property type="entry name" value="MYSc"/>
    <property type="match status" value="1"/>
</dbReference>
<keyword evidence="12" id="KW-1185">Reference proteome</keyword>
<dbReference type="InterPro" id="IPR029071">
    <property type="entry name" value="Ubiquitin-like_domsf"/>
</dbReference>
<dbReference type="SUPFAM" id="SSF54236">
    <property type="entry name" value="Ubiquitin-like"/>
    <property type="match status" value="1"/>
</dbReference>
<reference evidence="11 12" key="1">
    <citation type="submission" date="2024-05" db="EMBL/GenBank/DDBJ databases">
        <title>Genome sequencing and assembly of Indian major carp, Cirrhinus mrigala (Hamilton, 1822).</title>
        <authorList>
            <person name="Mohindra V."/>
            <person name="Chowdhury L.M."/>
            <person name="Lal K."/>
            <person name="Jena J.K."/>
        </authorList>
    </citation>
    <scope>NUCLEOTIDE SEQUENCE [LARGE SCALE GENOMIC DNA]</scope>
    <source>
        <strain evidence="11">CM1030</strain>
        <tissue evidence="11">Blood</tissue>
    </source>
</reference>
<name>A0ABD0RS09_CIRMR</name>
<evidence type="ECO:0000256" key="8">
    <source>
        <dbReference type="PROSITE-ProRule" id="PRU00782"/>
    </source>
</evidence>
<dbReference type="InterPro" id="IPR001609">
    <property type="entry name" value="Myosin_head_motor_dom-like"/>
</dbReference>
<dbReference type="AlphaFoldDB" id="A0ABD0RS09"/>
<keyword evidence="2" id="KW-0963">Cytoplasm</keyword>
<evidence type="ECO:0000256" key="5">
    <source>
        <dbReference type="ARBA" id="ARBA00023054"/>
    </source>
</evidence>
<dbReference type="GO" id="GO:0048731">
    <property type="term" value="P:system development"/>
    <property type="evidence" value="ECO:0007669"/>
    <property type="project" value="UniProtKB-ARBA"/>
</dbReference>
<organism evidence="11 12">
    <name type="scientific">Cirrhinus mrigala</name>
    <name type="common">Mrigala</name>
    <dbReference type="NCBI Taxonomy" id="683832"/>
    <lineage>
        <taxon>Eukaryota</taxon>
        <taxon>Metazoa</taxon>
        <taxon>Chordata</taxon>
        <taxon>Craniata</taxon>
        <taxon>Vertebrata</taxon>
        <taxon>Euteleostomi</taxon>
        <taxon>Actinopterygii</taxon>
        <taxon>Neopterygii</taxon>
        <taxon>Teleostei</taxon>
        <taxon>Ostariophysi</taxon>
        <taxon>Cypriniformes</taxon>
        <taxon>Cyprinidae</taxon>
        <taxon>Labeoninae</taxon>
        <taxon>Labeonini</taxon>
        <taxon>Cirrhinus</taxon>
    </lineage>
</organism>
<dbReference type="GO" id="GO:0005737">
    <property type="term" value="C:cytoplasm"/>
    <property type="evidence" value="ECO:0007669"/>
    <property type="project" value="UniProtKB-SubCell"/>
</dbReference>
<feature type="domain" description="Myosin motor" evidence="10">
    <location>
        <begin position="142"/>
        <end position="276"/>
    </location>
</feature>
<evidence type="ECO:0000256" key="4">
    <source>
        <dbReference type="ARBA" id="ARBA00022840"/>
    </source>
</evidence>
<dbReference type="Pfam" id="PF00063">
    <property type="entry name" value="Myosin_head"/>
    <property type="match status" value="1"/>
</dbReference>
<dbReference type="SMART" id="SM00314">
    <property type="entry name" value="RA"/>
    <property type="match status" value="1"/>
</dbReference>
<dbReference type="GO" id="GO:0005524">
    <property type="term" value="F:ATP binding"/>
    <property type="evidence" value="ECO:0007669"/>
    <property type="project" value="UniProtKB-UniRule"/>
</dbReference>
<keyword evidence="4 8" id="KW-0067">ATP-binding</keyword>
<evidence type="ECO:0000256" key="7">
    <source>
        <dbReference type="ARBA" id="ARBA00023175"/>
    </source>
</evidence>
<evidence type="ECO:0000256" key="6">
    <source>
        <dbReference type="ARBA" id="ARBA00023123"/>
    </source>
</evidence>
<evidence type="ECO:0008006" key="13">
    <source>
        <dbReference type="Google" id="ProtNLM"/>
    </source>
</evidence>
<dbReference type="Pfam" id="PF00788">
    <property type="entry name" value="RA"/>
    <property type="match status" value="1"/>
</dbReference>
<dbReference type="Proteomes" id="UP001529510">
    <property type="component" value="Unassembled WGS sequence"/>
</dbReference>
<evidence type="ECO:0000256" key="1">
    <source>
        <dbReference type="ARBA" id="ARBA00004496"/>
    </source>
</evidence>
<dbReference type="PRINTS" id="PR00193">
    <property type="entry name" value="MYOSINHEAVY"/>
</dbReference>
<dbReference type="PANTHER" id="PTHR46184">
    <property type="entry name" value="UNCONVENTIONAL MYOSIN-IXB-LIKE PROTEIN"/>
    <property type="match status" value="1"/>
</dbReference>
<proteinExistence type="inferred from homology"/>
<dbReference type="Gene3D" id="3.40.850.10">
    <property type="entry name" value="Kinesin motor domain"/>
    <property type="match status" value="1"/>
</dbReference>
<dbReference type="GO" id="GO:0003779">
    <property type="term" value="F:actin binding"/>
    <property type="evidence" value="ECO:0007669"/>
    <property type="project" value="UniProtKB-KW"/>
</dbReference>
<dbReference type="Gene3D" id="3.10.20.90">
    <property type="entry name" value="Phosphatidylinositol 3-kinase Catalytic Subunit, Chain A, domain 1"/>
    <property type="match status" value="1"/>
</dbReference>
<dbReference type="PROSITE" id="PS51456">
    <property type="entry name" value="MYOSIN_MOTOR"/>
    <property type="match status" value="1"/>
</dbReference>
<keyword evidence="6 8" id="KW-0518">Myosin</keyword>
<evidence type="ECO:0000256" key="2">
    <source>
        <dbReference type="ARBA" id="ARBA00022490"/>
    </source>
</evidence>
<keyword evidence="7 8" id="KW-0505">Motor protein</keyword>
<protein>
    <recommendedName>
        <fullName evidence="13">Unconventional myosin-IXb-like</fullName>
    </recommendedName>
</protein>
<comment type="subcellular location">
    <subcellularLocation>
        <location evidence="1">Cytoplasm</location>
    </subcellularLocation>
</comment>
<dbReference type="InterPro" id="IPR046987">
    <property type="entry name" value="Myo9"/>
</dbReference>
<dbReference type="PANTHER" id="PTHR46184:SF2">
    <property type="entry name" value="UNCONVENTIONAL MYOSIN-IXB"/>
    <property type="match status" value="1"/>
</dbReference>
<dbReference type="InterPro" id="IPR000159">
    <property type="entry name" value="RA_dom"/>
</dbReference>
<keyword evidence="5" id="KW-0175">Coiled coil</keyword>
<keyword evidence="3 8" id="KW-0547">Nucleotide-binding</keyword>
<dbReference type="PROSITE" id="PS50200">
    <property type="entry name" value="RA"/>
    <property type="match status" value="1"/>
</dbReference>
<comment type="caution">
    <text evidence="8">Lacks conserved residue(s) required for the propagation of feature annotation.</text>
</comment>
<evidence type="ECO:0000313" key="12">
    <source>
        <dbReference type="Proteomes" id="UP001529510"/>
    </source>
</evidence>
<comment type="similarity">
    <text evidence="8">Belongs to the TRAFAC class myosin-kinesin ATPase superfamily. Myosin family.</text>
</comment>
<dbReference type="GO" id="GO:0003774">
    <property type="term" value="F:cytoskeletal motor activity"/>
    <property type="evidence" value="ECO:0007669"/>
    <property type="project" value="UniProtKB-UniRule"/>
</dbReference>